<accession>A0AAP0I7U0</accession>
<dbReference type="EMBL" id="JBBNAE010000007">
    <property type="protein sequence ID" value="KAK9110255.1"/>
    <property type="molecule type" value="Genomic_DNA"/>
</dbReference>
<name>A0AAP0I7U0_9MAGN</name>
<gene>
    <name evidence="2" type="ORF">Sjap_018315</name>
</gene>
<dbReference type="Proteomes" id="UP001417504">
    <property type="component" value="Unassembled WGS sequence"/>
</dbReference>
<feature type="compositionally biased region" description="Basic and acidic residues" evidence="1">
    <location>
        <begin position="77"/>
        <end position="87"/>
    </location>
</feature>
<dbReference type="AlphaFoldDB" id="A0AAP0I7U0"/>
<evidence type="ECO:0000256" key="1">
    <source>
        <dbReference type="SAM" id="MobiDB-lite"/>
    </source>
</evidence>
<evidence type="ECO:0000313" key="2">
    <source>
        <dbReference type="EMBL" id="KAK9110255.1"/>
    </source>
</evidence>
<protein>
    <submittedName>
        <fullName evidence="2">Uncharacterized protein</fullName>
    </submittedName>
</protein>
<dbReference type="PANTHER" id="PTHR46929:SF3">
    <property type="entry name" value="MYB_SANT-LIKE DOMAIN-CONTAINING PROTEIN"/>
    <property type="match status" value="1"/>
</dbReference>
<evidence type="ECO:0000313" key="3">
    <source>
        <dbReference type="Proteomes" id="UP001417504"/>
    </source>
</evidence>
<keyword evidence="3" id="KW-1185">Reference proteome</keyword>
<reference evidence="2 3" key="1">
    <citation type="submission" date="2024-01" db="EMBL/GenBank/DDBJ databases">
        <title>Genome assemblies of Stephania.</title>
        <authorList>
            <person name="Yang L."/>
        </authorList>
    </citation>
    <scope>NUCLEOTIDE SEQUENCE [LARGE SCALE GENOMIC DNA]</scope>
    <source>
        <strain evidence="2">QJT</strain>
        <tissue evidence="2">Leaf</tissue>
    </source>
</reference>
<comment type="caution">
    <text evidence="2">The sequence shown here is derived from an EMBL/GenBank/DDBJ whole genome shotgun (WGS) entry which is preliminary data.</text>
</comment>
<organism evidence="2 3">
    <name type="scientific">Stephania japonica</name>
    <dbReference type="NCBI Taxonomy" id="461633"/>
    <lineage>
        <taxon>Eukaryota</taxon>
        <taxon>Viridiplantae</taxon>
        <taxon>Streptophyta</taxon>
        <taxon>Embryophyta</taxon>
        <taxon>Tracheophyta</taxon>
        <taxon>Spermatophyta</taxon>
        <taxon>Magnoliopsida</taxon>
        <taxon>Ranunculales</taxon>
        <taxon>Menispermaceae</taxon>
        <taxon>Menispermoideae</taxon>
        <taxon>Cissampelideae</taxon>
        <taxon>Stephania</taxon>
    </lineage>
</organism>
<feature type="region of interest" description="Disordered" evidence="1">
    <location>
        <begin position="49"/>
        <end position="115"/>
    </location>
</feature>
<sequence length="188" mass="21637">MGSEIHNLPLRDVLTWKDYLEKHPEKESYRRKCVLYYNELSIIFGDDQATGRNAMTGNEADRELPSLEEMSNVEKSLPTKEEREEVNRSSSSSSRMATNGQRIKRKKSSDVDPNQGLTAAANRLADAFAHTDCSRLQKELHSIPELSREDIMRAMLLLGGEVKDANVFFQLDEDLKKDWVILYLQRKF</sequence>
<dbReference type="PANTHER" id="PTHR46929">
    <property type="entry name" value="EXPRESSED PROTEIN"/>
    <property type="match status" value="1"/>
</dbReference>
<proteinExistence type="predicted"/>